<proteinExistence type="predicted"/>
<feature type="compositionally biased region" description="Polar residues" evidence="1">
    <location>
        <begin position="16"/>
        <end position="25"/>
    </location>
</feature>
<protein>
    <submittedName>
        <fullName evidence="2">Uncharacterized protein</fullName>
    </submittedName>
</protein>
<reference evidence="2" key="2">
    <citation type="submission" date="2022-06" db="UniProtKB">
        <authorList>
            <consortium name="EnsemblMetazoa"/>
        </authorList>
    </citation>
    <scope>IDENTIFICATION</scope>
    <source>
        <strain evidence="2">DF5081</strain>
    </source>
</reference>
<dbReference type="EnsemblMetazoa" id="CJA16026.1">
    <property type="protein sequence ID" value="CJA16026.1"/>
    <property type="gene ID" value="WBGene00135230"/>
</dbReference>
<evidence type="ECO:0000313" key="2">
    <source>
        <dbReference type="EnsemblMetazoa" id="CJA16026.1"/>
    </source>
</evidence>
<name>A0A8R1DZ99_CAEJA</name>
<keyword evidence="3" id="KW-1185">Reference proteome</keyword>
<evidence type="ECO:0000256" key="1">
    <source>
        <dbReference type="SAM" id="MobiDB-lite"/>
    </source>
</evidence>
<dbReference type="Proteomes" id="UP000005237">
    <property type="component" value="Unassembled WGS sequence"/>
</dbReference>
<organism evidence="2 3">
    <name type="scientific">Caenorhabditis japonica</name>
    <dbReference type="NCBI Taxonomy" id="281687"/>
    <lineage>
        <taxon>Eukaryota</taxon>
        <taxon>Metazoa</taxon>
        <taxon>Ecdysozoa</taxon>
        <taxon>Nematoda</taxon>
        <taxon>Chromadorea</taxon>
        <taxon>Rhabditida</taxon>
        <taxon>Rhabditina</taxon>
        <taxon>Rhabditomorpha</taxon>
        <taxon>Rhabditoidea</taxon>
        <taxon>Rhabditidae</taxon>
        <taxon>Peloderinae</taxon>
        <taxon>Caenorhabditis</taxon>
    </lineage>
</organism>
<dbReference type="AlphaFoldDB" id="A0A8R1DZ99"/>
<reference evidence="3" key="1">
    <citation type="submission" date="2010-08" db="EMBL/GenBank/DDBJ databases">
        <authorList>
            <consortium name="Caenorhabditis japonica Sequencing Consortium"/>
            <person name="Wilson R.K."/>
        </authorList>
    </citation>
    <scope>NUCLEOTIDE SEQUENCE [LARGE SCALE GENOMIC DNA]</scope>
    <source>
        <strain evidence="3">DF5081</strain>
    </source>
</reference>
<accession>A0A8R1DZ99</accession>
<evidence type="ECO:0000313" key="3">
    <source>
        <dbReference type="Proteomes" id="UP000005237"/>
    </source>
</evidence>
<sequence length="367" mass="42624">MRRHHRPLFSDDELQKAQNPSSQDVRNLPKKQPNVILQTNAERRRIFNNQRKEKLHTSTMNSEKFNTVHDRPLQSFADLKKLDKPGRSAVENRNDRKGVTLRRVSSGGFPVNNVQNGAEKSETLENEDFAGLSLESEVFEKEEPKHPSTVKIEADLGIGTVSNASSTEKVEETFLTKYAEVMRKMKAHTVMEAMKQRYVMFLPTAFQDSTLQETDLALLYGNFKVSDVRMHYDKNGNRLGSGTMRVFHDRINDVQKWVPNRAWKAQKMMNLRKRAMNTRAKCIVTIFLRNLSNLSDTMLESMLQTRFHVDQQKIQTFYDLNGESTRNTLAVMTYETAFHLEKTILERNKPDNFHKIIMLEIVTEFHE</sequence>
<feature type="region of interest" description="Disordered" evidence="1">
    <location>
        <begin position="103"/>
        <end position="122"/>
    </location>
</feature>
<feature type="region of interest" description="Disordered" evidence="1">
    <location>
        <begin position="1"/>
        <end position="34"/>
    </location>
</feature>